<proteinExistence type="predicted"/>
<comment type="caution">
    <text evidence="1">The sequence shown here is derived from an EMBL/GenBank/DDBJ whole genome shotgun (WGS) entry which is preliminary data.</text>
</comment>
<protein>
    <recommendedName>
        <fullName evidence="3">GspL periplasmic domain-containing protein</fullName>
    </recommendedName>
</protein>
<dbReference type="AlphaFoldDB" id="A0A1F6GFU8"/>
<dbReference type="SUPFAM" id="SSF53067">
    <property type="entry name" value="Actin-like ATPase domain"/>
    <property type="match status" value="1"/>
</dbReference>
<name>A0A1F6GFU8_9PROT</name>
<reference evidence="1 2" key="1">
    <citation type="journal article" date="2016" name="Nat. Commun.">
        <title>Thousands of microbial genomes shed light on interconnected biogeochemical processes in an aquifer system.</title>
        <authorList>
            <person name="Anantharaman K."/>
            <person name="Brown C.T."/>
            <person name="Hug L.A."/>
            <person name="Sharon I."/>
            <person name="Castelle C.J."/>
            <person name="Probst A.J."/>
            <person name="Thomas B.C."/>
            <person name="Singh A."/>
            <person name="Wilkins M.J."/>
            <person name="Karaoz U."/>
            <person name="Brodie E.L."/>
            <person name="Williams K.H."/>
            <person name="Hubbard S.S."/>
            <person name="Banfield J.F."/>
        </authorList>
    </citation>
    <scope>NUCLEOTIDE SEQUENCE [LARGE SCALE GENOMIC DNA]</scope>
</reference>
<dbReference type="Gene3D" id="3.30.420.380">
    <property type="match status" value="1"/>
</dbReference>
<evidence type="ECO:0000313" key="2">
    <source>
        <dbReference type="Proteomes" id="UP000178449"/>
    </source>
</evidence>
<sequence length="436" mass="48410">MAGLFICQQEIAYISPGLELRHRRSGIWPQDLAEFAKRLSSHPLPDKKIHLVLDQSLLHFQSLVLPWVPTRKLKPLLRFELENHFLGDLNQFTLVHQARPNKVRGQVRLQVFGIETNLLSQIKEALTELGFEVGQVLALENLLSLVAQSPTSPDFRTHLVFEPGLARIFCFEEGFLSSVTTLPQSQKYPESWLPKINGVLRALALNQKEKSTLTLERSAKLAYVALADFQIEARPDPPTQPLPFTAQNFLLEPTWLRSKGLLPIEERRAALLSEWNKHKGALKKTGTLAACLALVWALGLGLSLFDGSKRVTRLEAQLAQTASLYLPQVPPAQALKILKQRVSAESGAPVLAYPYATGLAGLSKIKEQAPSLQLSRLSAKGRDWTFIGKTGQAQDFETTKTELSKLFPAPDYVMTLSQKAQGEGEVSFSVTIKGGR</sequence>
<dbReference type="Proteomes" id="UP000178449">
    <property type="component" value="Unassembled WGS sequence"/>
</dbReference>
<dbReference type="STRING" id="1817772.A2527_02675"/>
<gene>
    <name evidence="1" type="ORF">A2527_02675</name>
</gene>
<evidence type="ECO:0008006" key="3">
    <source>
        <dbReference type="Google" id="ProtNLM"/>
    </source>
</evidence>
<accession>A0A1F6GFU8</accession>
<organism evidence="1 2">
    <name type="scientific">Candidatus Lambdaproteobacteria bacterium RIFOXYD2_FULL_50_16</name>
    <dbReference type="NCBI Taxonomy" id="1817772"/>
    <lineage>
        <taxon>Bacteria</taxon>
        <taxon>Pseudomonadati</taxon>
        <taxon>Pseudomonadota</taxon>
        <taxon>Candidatus Lambdaproteobacteria</taxon>
    </lineage>
</organism>
<dbReference type="InterPro" id="IPR043129">
    <property type="entry name" value="ATPase_NBD"/>
</dbReference>
<dbReference type="EMBL" id="MFNE01000006">
    <property type="protein sequence ID" value="OGG96979.1"/>
    <property type="molecule type" value="Genomic_DNA"/>
</dbReference>
<evidence type="ECO:0000313" key="1">
    <source>
        <dbReference type="EMBL" id="OGG96979.1"/>
    </source>
</evidence>